<evidence type="ECO:0000256" key="4">
    <source>
        <dbReference type="ARBA" id="ARBA00023159"/>
    </source>
</evidence>
<name>A0A1N7SPY1_9BURK</name>
<evidence type="ECO:0000313" key="7">
    <source>
        <dbReference type="EMBL" id="SIT49402.1"/>
    </source>
</evidence>
<evidence type="ECO:0000313" key="8">
    <source>
        <dbReference type="Proteomes" id="UP000195569"/>
    </source>
</evidence>
<keyword evidence="5" id="KW-0804">Transcription</keyword>
<proteinExistence type="inferred from homology"/>
<evidence type="ECO:0000256" key="3">
    <source>
        <dbReference type="ARBA" id="ARBA00023125"/>
    </source>
</evidence>
<feature type="domain" description="HTH lysR-type" evidence="6">
    <location>
        <begin position="18"/>
        <end position="75"/>
    </location>
</feature>
<dbReference type="Pfam" id="PF00126">
    <property type="entry name" value="HTH_1"/>
    <property type="match status" value="1"/>
</dbReference>
<keyword evidence="8" id="KW-1185">Reference proteome</keyword>
<evidence type="ECO:0000256" key="1">
    <source>
        <dbReference type="ARBA" id="ARBA00009437"/>
    </source>
</evidence>
<comment type="caution">
    <text evidence="7">The sequence shown here is derived from an EMBL/GenBank/DDBJ whole genome shotgun (WGS) entry which is preliminary data.</text>
</comment>
<dbReference type="InterPro" id="IPR000847">
    <property type="entry name" value="LysR_HTH_N"/>
</dbReference>
<dbReference type="InterPro" id="IPR036390">
    <property type="entry name" value="WH_DNA-bd_sf"/>
</dbReference>
<evidence type="ECO:0000256" key="5">
    <source>
        <dbReference type="ARBA" id="ARBA00023163"/>
    </source>
</evidence>
<comment type="similarity">
    <text evidence="1">Belongs to the LysR transcriptional regulatory family.</text>
</comment>
<sequence length="333" mass="36250">MPFTSMLELLTSQPSTLMDVRQLRYFVNIVDYGSLGRAAEKLYVAQPSLSQQMARLEEELGVPLLLRSNHGVTPTAEGTALYRHARLVLRQMEQLKQEVSKGGGAESGTVALGLPTTMASVLAVPLFERVQDRYPGIRLQFFESMSGYLNELLANGRLDLGILFRESDTPGIGALPVLDETLYLLGEPGNGISARSTTCPLSMLAGVKLVAPGVANGLRLLIERTFSSENVELNIIADIDSLFSLLLIAHSGRACTILPASAVAQLDASRLPRMRKIVGPVIRRPASICWPNSMPMHAATVAVRQTMVELIAELVARESWKGVSLRAQTDDQR</sequence>
<dbReference type="GO" id="GO:0003700">
    <property type="term" value="F:DNA-binding transcription factor activity"/>
    <property type="evidence" value="ECO:0007669"/>
    <property type="project" value="InterPro"/>
</dbReference>
<dbReference type="PRINTS" id="PR00039">
    <property type="entry name" value="HTHLYSR"/>
</dbReference>
<keyword evidence="4" id="KW-0010">Activator</keyword>
<dbReference type="PANTHER" id="PTHR30293:SF0">
    <property type="entry name" value="NITROGEN ASSIMILATION REGULATORY PROTEIN NAC"/>
    <property type="match status" value="1"/>
</dbReference>
<organism evidence="7 8">
    <name type="scientific">Paraburkholderia piptadeniae</name>
    <dbReference type="NCBI Taxonomy" id="1701573"/>
    <lineage>
        <taxon>Bacteria</taxon>
        <taxon>Pseudomonadati</taxon>
        <taxon>Pseudomonadota</taxon>
        <taxon>Betaproteobacteria</taxon>
        <taxon>Burkholderiales</taxon>
        <taxon>Burkholderiaceae</taxon>
        <taxon>Paraburkholderia</taxon>
    </lineage>
</organism>
<keyword evidence="3" id="KW-0238">DNA-binding</keyword>
<evidence type="ECO:0000259" key="6">
    <source>
        <dbReference type="PROSITE" id="PS50931"/>
    </source>
</evidence>
<dbReference type="AlphaFoldDB" id="A0A1N7SPY1"/>
<dbReference type="Gene3D" id="3.40.190.290">
    <property type="match status" value="1"/>
</dbReference>
<reference evidence="7" key="1">
    <citation type="submission" date="2016-12" db="EMBL/GenBank/DDBJ databases">
        <authorList>
            <person name="Moulin L."/>
        </authorList>
    </citation>
    <scope>NUCLEOTIDE SEQUENCE [LARGE SCALE GENOMIC DNA]</scope>
    <source>
        <strain evidence="7">STM 7183</strain>
    </source>
</reference>
<dbReference type="PROSITE" id="PS50931">
    <property type="entry name" value="HTH_LYSR"/>
    <property type="match status" value="1"/>
</dbReference>
<keyword evidence="2" id="KW-0805">Transcription regulation</keyword>
<dbReference type="Gene3D" id="1.10.10.10">
    <property type="entry name" value="Winged helix-like DNA-binding domain superfamily/Winged helix DNA-binding domain"/>
    <property type="match status" value="1"/>
</dbReference>
<dbReference type="InterPro" id="IPR036388">
    <property type="entry name" value="WH-like_DNA-bd_sf"/>
</dbReference>
<dbReference type="SUPFAM" id="SSF46785">
    <property type="entry name" value="Winged helix' DNA-binding domain"/>
    <property type="match status" value="1"/>
</dbReference>
<dbReference type="GO" id="GO:0003677">
    <property type="term" value="F:DNA binding"/>
    <property type="evidence" value="ECO:0007669"/>
    <property type="project" value="UniProtKB-KW"/>
</dbReference>
<dbReference type="InterPro" id="IPR005119">
    <property type="entry name" value="LysR_subst-bd"/>
</dbReference>
<gene>
    <name evidence="7" type="ORF">BN2476_680121</name>
</gene>
<accession>A0A1N7SPY1</accession>
<dbReference type="FunFam" id="1.10.10.10:FF:000001">
    <property type="entry name" value="LysR family transcriptional regulator"/>
    <property type="match status" value="1"/>
</dbReference>
<dbReference type="Pfam" id="PF03466">
    <property type="entry name" value="LysR_substrate"/>
    <property type="match status" value="1"/>
</dbReference>
<dbReference type="PANTHER" id="PTHR30293">
    <property type="entry name" value="TRANSCRIPTIONAL REGULATORY PROTEIN NAC-RELATED"/>
    <property type="match status" value="1"/>
</dbReference>
<dbReference type="GO" id="GO:2000142">
    <property type="term" value="P:regulation of DNA-templated transcription initiation"/>
    <property type="evidence" value="ECO:0007669"/>
    <property type="project" value="TreeGrafter"/>
</dbReference>
<dbReference type="SUPFAM" id="SSF53850">
    <property type="entry name" value="Periplasmic binding protein-like II"/>
    <property type="match status" value="1"/>
</dbReference>
<dbReference type="Proteomes" id="UP000195569">
    <property type="component" value="Unassembled WGS sequence"/>
</dbReference>
<evidence type="ECO:0000256" key="2">
    <source>
        <dbReference type="ARBA" id="ARBA00023015"/>
    </source>
</evidence>
<dbReference type="EMBL" id="CYGY02000068">
    <property type="protein sequence ID" value="SIT49402.1"/>
    <property type="molecule type" value="Genomic_DNA"/>
</dbReference>
<protein>
    <submittedName>
        <fullName evidence="7">Transcriptional regulator</fullName>
    </submittedName>
</protein>